<organism evidence="2 3">
    <name type="scientific">Megamonas hypermegale</name>
    <dbReference type="NCBI Taxonomy" id="158847"/>
    <lineage>
        <taxon>Bacteria</taxon>
        <taxon>Bacillati</taxon>
        <taxon>Bacillota</taxon>
        <taxon>Negativicutes</taxon>
        <taxon>Selenomonadales</taxon>
        <taxon>Selenomonadaceae</taxon>
        <taxon>Megamonas</taxon>
    </lineage>
</organism>
<gene>
    <name evidence="2" type="ORF">NCTC10571_01844</name>
</gene>
<evidence type="ECO:0000313" key="3">
    <source>
        <dbReference type="Proteomes" id="UP000255234"/>
    </source>
</evidence>
<sequence>MIYWSNENGEGSFQSKFFQDDEHKHKLSIYINDDRLKECAEKCVESFNNLTDNMIDEICKQLWENVKDECTLSKINDVREILNYCWFEALYVDMINDDDEIAYAVEGEGDWGTEVGFVIRDNKVIYAGVDYLDYIKNV</sequence>
<evidence type="ECO:0000313" key="2">
    <source>
        <dbReference type="EMBL" id="STY71682.1"/>
    </source>
</evidence>
<reference evidence="2 3" key="1">
    <citation type="submission" date="2018-06" db="EMBL/GenBank/DDBJ databases">
        <authorList>
            <consortium name="Pathogen Informatics"/>
            <person name="Doyle S."/>
        </authorList>
    </citation>
    <scope>NUCLEOTIDE SEQUENCE [LARGE SCALE GENOMIC DNA]</scope>
    <source>
        <strain evidence="2 3">NCTC10571</strain>
    </source>
</reference>
<dbReference type="Proteomes" id="UP000255234">
    <property type="component" value="Unassembled WGS sequence"/>
</dbReference>
<dbReference type="EMBL" id="UGPP01000001">
    <property type="protein sequence ID" value="STY71682.1"/>
    <property type="molecule type" value="Genomic_DNA"/>
</dbReference>
<feature type="domain" description="DUF6985" evidence="1">
    <location>
        <begin position="13"/>
        <end position="128"/>
    </location>
</feature>
<evidence type="ECO:0000259" key="1">
    <source>
        <dbReference type="Pfam" id="PF22481"/>
    </source>
</evidence>
<protein>
    <recommendedName>
        <fullName evidence="1">DUF6985 domain-containing protein</fullName>
    </recommendedName>
</protein>
<dbReference type="Pfam" id="PF22481">
    <property type="entry name" value="DUF6985"/>
    <property type="match status" value="1"/>
</dbReference>
<dbReference type="AlphaFoldDB" id="A0A378NTI4"/>
<name>A0A378NTI4_9FIRM</name>
<accession>A0A378NTI4</accession>
<dbReference type="InterPro" id="IPR054254">
    <property type="entry name" value="DUF6985"/>
</dbReference>
<proteinExistence type="predicted"/>